<dbReference type="RefSeq" id="WP_058480899.1">
    <property type="nucleotide sequence ID" value="NZ_CAAAIQ010000001.1"/>
</dbReference>
<sequence length="84" mass="9362">MKSTYEMVVLYARLSSEHLITLADFWLPLIARQYLRLFTNGISDSIEKLLKITGTLGTIGATAYLLGLRRPHLKIQDGAVGTII</sequence>
<dbReference type="AlphaFoldDB" id="A0A0W1A5C8"/>
<dbReference type="Proteomes" id="UP000054729">
    <property type="component" value="Unassembled WGS sequence"/>
</dbReference>
<comment type="caution">
    <text evidence="1">The sequence shown here is derived from an EMBL/GenBank/DDBJ whole genome shotgun (WGS) entry which is preliminary data.</text>
</comment>
<gene>
    <name evidence="1" type="ORF">Lwal_2271</name>
</gene>
<evidence type="ECO:0000313" key="1">
    <source>
        <dbReference type="EMBL" id="KTD76549.1"/>
    </source>
</evidence>
<evidence type="ECO:0000313" key="2">
    <source>
        <dbReference type="Proteomes" id="UP000054729"/>
    </source>
</evidence>
<dbReference type="EMBL" id="LNZB01000051">
    <property type="protein sequence ID" value="KTD76549.1"/>
    <property type="molecule type" value="Genomic_DNA"/>
</dbReference>
<accession>A0A0W1A5C8</accession>
<keyword evidence="2" id="KW-1185">Reference proteome</keyword>
<name>A0A0W1A5C8_9GAMM</name>
<proteinExistence type="predicted"/>
<reference evidence="1 2" key="1">
    <citation type="submission" date="2015-11" db="EMBL/GenBank/DDBJ databases">
        <title>Genomic analysis of 38 Legionella species identifies large and diverse effector repertoires.</title>
        <authorList>
            <person name="Burstein D."/>
            <person name="Amaro F."/>
            <person name="Zusman T."/>
            <person name="Lifshitz Z."/>
            <person name="Cohen O."/>
            <person name="Gilbert J.A."/>
            <person name="Pupko T."/>
            <person name="Shuman H.A."/>
            <person name="Segal G."/>
        </authorList>
    </citation>
    <scope>NUCLEOTIDE SEQUENCE [LARGE SCALE GENOMIC DNA]</scope>
    <source>
        <strain evidence="1 2">ATCC 51914</strain>
    </source>
</reference>
<dbReference type="PATRIC" id="fig|66969.6.peg.2469"/>
<organism evidence="1 2">
    <name type="scientific">Legionella waltersii</name>
    <dbReference type="NCBI Taxonomy" id="66969"/>
    <lineage>
        <taxon>Bacteria</taxon>
        <taxon>Pseudomonadati</taxon>
        <taxon>Pseudomonadota</taxon>
        <taxon>Gammaproteobacteria</taxon>
        <taxon>Legionellales</taxon>
        <taxon>Legionellaceae</taxon>
        <taxon>Legionella</taxon>
    </lineage>
</organism>
<protein>
    <submittedName>
        <fullName evidence="1">Uncharacterized protein</fullName>
    </submittedName>
</protein>